<name>A0ABP1HDY0_9EUKA</name>
<comment type="caution">
    <text evidence="2">The sequence shown here is derived from an EMBL/GenBank/DDBJ whole genome shotgun (WGS) entry which is preliminary data.</text>
</comment>
<evidence type="ECO:0000313" key="3">
    <source>
        <dbReference type="Proteomes" id="UP001642409"/>
    </source>
</evidence>
<keyword evidence="3" id="KW-1185">Reference proteome</keyword>
<sequence>MQKKADAPQDPAMRREYFQKFGASAINDAHFISIYIDEQLASECGMISPTQLLSSPPYNTLGYTIQQYTSTAQYTPELGITDATKQPVLTLNRPAFYGFWGNVFNSVMDNKPAETYQLLIQFIEHVQANNEAVYKAWVQEDQNTKQPKAGLSSFVFTTLTDSQAKLLLKPIEVAELQGSIRKFLCGRGCCTDLQDLNSEYRFPVNPRGFVESVATRVGQDIVDPSYGFKSPLQGIIDRETIALTKPKPKPVVVEKPKEAKKEKPKEGDAEKKPKKPKKAPLDPALYPAGPAPEKLIIKTLQLNAQPVTETQPVCTFCQAPLRFNIQPCKIPANYKQFITQTSKTLQLPLQPAQVTLVSAQHNNYQTNKSQPVAKTLPSQKFVLLELGYNTAFKKVHEENLKTVMQMKGNGFLVRIAKPSDEARTFTFDGIDSYKTNMQLDASFSLDNYCYCVEADSIRQGVIDLMEMFKDRYLWIAEWDDLKKRNDKYFPKKK</sequence>
<protein>
    <submittedName>
        <fullName evidence="2">Uncharacterized protein</fullName>
    </submittedName>
</protein>
<reference evidence="2 3" key="1">
    <citation type="submission" date="2024-07" db="EMBL/GenBank/DDBJ databases">
        <authorList>
            <person name="Akdeniz Z."/>
        </authorList>
    </citation>
    <scope>NUCLEOTIDE SEQUENCE [LARGE SCALE GENOMIC DNA]</scope>
</reference>
<dbReference type="EMBL" id="CAXDID020000028">
    <property type="protein sequence ID" value="CAL5992183.1"/>
    <property type="molecule type" value="Genomic_DNA"/>
</dbReference>
<evidence type="ECO:0000256" key="1">
    <source>
        <dbReference type="SAM" id="MobiDB-lite"/>
    </source>
</evidence>
<accession>A0ABP1HDY0</accession>
<organism evidence="2 3">
    <name type="scientific">Hexamita inflata</name>
    <dbReference type="NCBI Taxonomy" id="28002"/>
    <lineage>
        <taxon>Eukaryota</taxon>
        <taxon>Metamonada</taxon>
        <taxon>Diplomonadida</taxon>
        <taxon>Hexamitidae</taxon>
        <taxon>Hexamitinae</taxon>
        <taxon>Hexamita</taxon>
    </lineage>
</organism>
<evidence type="ECO:0000313" key="2">
    <source>
        <dbReference type="EMBL" id="CAL5992183.1"/>
    </source>
</evidence>
<proteinExistence type="predicted"/>
<feature type="region of interest" description="Disordered" evidence="1">
    <location>
        <begin position="247"/>
        <end position="284"/>
    </location>
</feature>
<dbReference type="Proteomes" id="UP001642409">
    <property type="component" value="Unassembled WGS sequence"/>
</dbReference>
<gene>
    <name evidence="2" type="ORF">HINF_LOCUS12458</name>
</gene>
<feature type="compositionally biased region" description="Basic and acidic residues" evidence="1">
    <location>
        <begin position="252"/>
        <end position="271"/>
    </location>
</feature>